<dbReference type="GO" id="GO:0016020">
    <property type="term" value="C:membrane"/>
    <property type="evidence" value="ECO:0007669"/>
    <property type="project" value="InterPro"/>
</dbReference>
<dbReference type="GO" id="GO:0000155">
    <property type="term" value="F:phosphorelay sensor kinase activity"/>
    <property type="evidence" value="ECO:0007669"/>
    <property type="project" value="InterPro"/>
</dbReference>
<evidence type="ECO:0000256" key="5">
    <source>
        <dbReference type="ARBA" id="ARBA00022741"/>
    </source>
</evidence>
<dbReference type="KEGG" id="sgs:AVL59_20295"/>
<proteinExistence type="predicted"/>
<dbReference type="Gene3D" id="1.20.5.1930">
    <property type="match status" value="1"/>
</dbReference>
<accession>A0A1B1AYJ7</accession>
<evidence type="ECO:0000256" key="6">
    <source>
        <dbReference type="ARBA" id="ARBA00022777"/>
    </source>
</evidence>
<dbReference type="Pfam" id="PF07730">
    <property type="entry name" value="HisKA_3"/>
    <property type="match status" value="1"/>
</dbReference>
<reference evidence="14 16" key="2">
    <citation type="submission" date="2021-03" db="EMBL/GenBank/DDBJ databases">
        <title>Genomic Encyclopedia of Type Strains, Phase IV (KMG-IV): sequencing the most valuable type-strain genomes for metagenomic binning, comparative biology and taxonomic classification.</title>
        <authorList>
            <person name="Goeker M."/>
        </authorList>
    </citation>
    <scope>NUCLEOTIDE SEQUENCE [LARGE SCALE GENOMIC DNA]</scope>
    <source>
        <strain evidence="14 16">DSM 40499</strain>
    </source>
</reference>
<keyword evidence="4" id="KW-0808">Transferase</keyword>
<dbReference type="EMBL" id="JAGGLP010000020">
    <property type="protein sequence ID" value="MBP2054271.1"/>
    <property type="molecule type" value="Genomic_DNA"/>
</dbReference>
<name>A0A1B1AYJ7_9ACTN</name>
<keyword evidence="10" id="KW-1133">Transmembrane helix</keyword>
<comment type="catalytic activity">
    <reaction evidence="1">
        <text>ATP + protein L-histidine = ADP + protein N-phospho-L-histidine.</text>
        <dbReference type="EC" id="2.7.13.3"/>
    </reaction>
</comment>
<dbReference type="STRING" id="68214.AVL59_20295"/>
<dbReference type="AlphaFoldDB" id="A0A1B1AYJ7"/>
<dbReference type="SUPFAM" id="SSF55874">
    <property type="entry name" value="ATPase domain of HSP90 chaperone/DNA topoisomerase II/histidine kinase"/>
    <property type="match status" value="1"/>
</dbReference>
<evidence type="ECO:0000256" key="7">
    <source>
        <dbReference type="ARBA" id="ARBA00022840"/>
    </source>
</evidence>
<dbReference type="EMBL" id="CP016279">
    <property type="protein sequence ID" value="ANP51625.1"/>
    <property type="molecule type" value="Genomic_DNA"/>
</dbReference>
<dbReference type="EC" id="2.7.13.3" evidence="2"/>
<dbReference type="CDD" id="cd16917">
    <property type="entry name" value="HATPase_UhpB-NarQ-NarX-like"/>
    <property type="match status" value="1"/>
</dbReference>
<sequence>MDERWERAVPQDVMTDAAGLSRRQVAAEVALAVAVAALVAALAWSWPAGAVAAAAAAAVVVPARRRWPLAALGASVILLAMTQGAAFPAAVVTGFAAGRRVGSPRLRPVALAMVVVLLPVALFVLLFGASTGGVSWEEALLFGGVVLLPSFAVGMLAGQRRTLVETLRERNAYLEHAHHLADVRARLEERARIAGEMHDLLGHRLSLMSVYAGGLELACAKRAPELGERAELIRVTSSQALTELRQILGVLRSGSGSGSDSETADAEALEEGAGTRADLERLVESSRQAGIKVSLIWRGEDLTGADARVRRAMHRTAREGLTNLLKHAAAATSTVRVERTGQQVRISVANEAEPQPAPRLAGTGSGLIGVEERIRLLGGVFDAGPTPDGGFRITADLPLAPPAAEADSTPAVTR</sequence>
<dbReference type="Pfam" id="PF02518">
    <property type="entry name" value="HATPase_c"/>
    <property type="match status" value="1"/>
</dbReference>
<reference evidence="13 15" key="1">
    <citation type="submission" date="2016-06" db="EMBL/GenBank/DDBJ databases">
        <title>Complete genome sequence of Streptomyces griseochromogenes ATCC 14511, the Blasticidin S producer.</title>
        <authorList>
            <person name="Wu L."/>
        </authorList>
    </citation>
    <scope>NUCLEOTIDE SEQUENCE [LARGE SCALE GENOMIC DNA]</scope>
    <source>
        <strain evidence="13 15">ATCC 14511</strain>
    </source>
</reference>
<evidence type="ECO:0000256" key="9">
    <source>
        <dbReference type="SAM" id="MobiDB-lite"/>
    </source>
</evidence>
<evidence type="ECO:0000259" key="11">
    <source>
        <dbReference type="Pfam" id="PF02518"/>
    </source>
</evidence>
<keyword evidence="16" id="KW-1185">Reference proteome</keyword>
<evidence type="ECO:0000256" key="8">
    <source>
        <dbReference type="ARBA" id="ARBA00023012"/>
    </source>
</evidence>
<keyword evidence="6 14" id="KW-0418">Kinase</keyword>
<evidence type="ECO:0000259" key="12">
    <source>
        <dbReference type="Pfam" id="PF07730"/>
    </source>
</evidence>
<dbReference type="InterPro" id="IPR036890">
    <property type="entry name" value="HATPase_C_sf"/>
</dbReference>
<evidence type="ECO:0000256" key="4">
    <source>
        <dbReference type="ARBA" id="ARBA00022679"/>
    </source>
</evidence>
<feature type="region of interest" description="Disordered" evidence="9">
    <location>
        <begin position="253"/>
        <end position="272"/>
    </location>
</feature>
<keyword evidence="7" id="KW-0067">ATP-binding</keyword>
<dbReference type="InterPro" id="IPR050482">
    <property type="entry name" value="Sensor_HK_TwoCompSys"/>
</dbReference>
<keyword evidence="8" id="KW-0902">Two-component regulatory system</keyword>
<keyword evidence="5" id="KW-0547">Nucleotide-binding</keyword>
<dbReference type="InterPro" id="IPR011712">
    <property type="entry name" value="Sig_transdc_His_kin_sub3_dim/P"/>
</dbReference>
<keyword evidence="3" id="KW-0597">Phosphoprotein</keyword>
<evidence type="ECO:0000313" key="16">
    <source>
        <dbReference type="Proteomes" id="UP001519309"/>
    </source>
</evidence>
<dbReference type="GO" id="GO:0005524">
    <property type="term" value="F:ATP binding"/>
    <property type="evidence" value="ECO:0007669"/>
    <property type="project" value="UniProtKB-KW"/>
</dbReference>
<feature type="transmembrane region" description="Helical" evidence="10">
    <location>
        <begin position="29"/>
        <end position="61"/>
    </location>
</feature>
<dbReference type="OrthoDB" id="227596at2"/>
<evidence type="ECO:0000313" key="15">
    <source>
        <dbReference type="Proteomes" id="UP000092659"/>
    </source>
</evidence>
<evidence type="ECO:0000313" key="14">
    <source>
        <dbReference type="EMBL" id="MBP2054271.1"/>
    </source>
</evidence>
<evidence type="ECO:0000256" key="10">
    <source>
        <dbReference type="SAM" id="Phobius"/>
    </source>
</evidence>
<organism evidence="13 15">
    <name type="scientific">Streptomyces griseochromogenes</name>
    <dbReference type="NCBI Taxonomy" id="68214"/>
    <lineage>
        <taxon>Bacteria</taxon>
        <taxon>Bacillati</taxon>
        <taxon>Actinomycetota</taxon>
        <taxon>Actinomycetes</taxon>
        <taxon>Kitasatosporales</taxon>
        <taxon>Streptomycetaceae</taxon>
        <taxon>Streptomyces</taxon>
    </lineage>
</organism>
<dbReference type="Proteomes" id="UP000092659">
    <property type="component" value="Chromosome"/>
</dbReference>
<dbReference type="RefSeq" id="WP_067306417.1">
    <property type="nucleotide sequence ID" value="NZ_CP016279.1"/>
</dbReference>
<dbReference type="Proteomes" id="UP001519309">
    <property type="component" value="Unassembled WGS sequence"/>
</dbReference>
<gene>
    <name evidence="13" type="ORF">AVL59_20295</name>
    <name evidence="14" type="ORF">J2Z21_007274</name>
</gene>
<evidence type="ECO:0000256" key="3">
    <source>
        <dbReference type="ARBA" id="ARBA00022553"/>
    </source>
</evidence>
<feature type="transmembrane region" description="Helical" evidence="10">
    <location>
        <begin position="67"/>
        <end position="97"/>
    </location>
</feature>
<dbReference type="PANTHER" id="PTHR24421:SF10">
    <property type="entry name" value="NITRATE_NITRITE SENSOR PROTEIN NARQ"/>
    <property type="match status" value="1"/>
</dbReference>
<feature type="transmembrane region" description="Helical" evidence="10">
    <location>
        <begin position="109"/>
        <end position="127"/>
    </location>
</feature>
<feature type="transmembrane region" description="Helical" evidence="10">
    <location>
        <begin position="139"/>
        <end position="158"/>
    </location>
</feature>
<dbReference type="GO" id="GO:0046983">
    <property type="term" value="F:protein dimerization activity"/>
    <property type="evidence" value="ECO:0007669"/>
    <property type="project" value="InterPro"/>
</dbReference>
<feature type="domain" description="Signal transduction histidine kinase subgroup 3 dimerisation and phosphoacceptor" evidence="12">
    <location>
        <begin position="189"/>
        <end position="254"/>
    </location>
</feature>
<dbReference type="PANTHER" id="PTHR24421">
    <property type="entry name" value="NITRATE/NITRITE SENSOR PROTEIN NARX-RELATED"/>
    <property type="match status" value="1"/>
</dbReference>
<protein>
    <recommendedName>
        <fullName evidence="2">histidine kinase</fullName>
        <ecNumber evidence="2">2.7.13.3</ecNumber>
    </recommendedName>
</protein>
<evidence type="ECO:0000256" key="1">
    <source>
        <dbReference type="ARBA" id="ARBA00000085"/>
    </source>
</evidence>
<dbReference type="Gene3D" id="3.30.565.10">
    <property type="entry name" value="Histidine kinase-like ATPase, C-terminal domain"/>
    <property type="match status" value="1"/>
</dbReference>
<keyword evidence="10" id="KW-0812">Transmembrane</keyword>
<feature type="domain" description="Histidine kinase/HSP90-like ATPase" evidence="11">
    <location>
        <begin position="311"/>
        <end position="400"/>
    </location>
</feature>
<evidence type="ECO:0000256" key="2">
    <source>
        <dbReference type="ARBA" id="ARBA00012438"/>
    </source>
</evidence>
<evidence type="ECO:0000313" key="13">
    <source>
        <dbReference type="EMBL" id="ANP51625.1"/>
    </source>
</evidence>
<keyword evidence="10" id="KW-0472">Membrane</keyword>
<dbReference type="InterPro" id="IPR003594">
    <property type="entry name" value="HATPase_dom"/>
</dbReference>